<dbReference type="Gene3D" id="1.10.10.60">
    <property type="entry name" value="Homeodomain-like"/>
    <property type="match status" value="1"/>
</dbReference>
<dbReference type="InterPro" id="IPR001647">
    <property type="entry name" value="HTH_TetR"/>
</dbReference>
<dbReference type="Proteomes" id="UP000188235">
    <property type="component" value="Chromosome"/>
</dbReference>
<keyword evidence="5" id="KW-1185">Reference proteome</keyword>
<dbReference type="PRINTS" id="PR00455">
    <property type="entry name" value="HTHTETR"/>
</dbReference>
<proteinExistence type="predicted"/>
<reference evidence="4 5" key="1">
    <citation type="journal article" date="2008" name="Int. J. Syst. Evol. Microbiol.">
        <title>Tessaracoccus flavescens sp. nov., isolated from marine sediment.</title>
        <authorList>
            <person name="Lee D.W."/>
            <person name="Lee S.D."/>
        </authorList>
    </citation>
    <scope>NUCLEOTIDE SEQUENCE [LARGE SCALE GENOMIC DNA]</scope>
    <source>
        <strain evidence="4 5">SST-39T</strain>
    </source>
</reference>
<dbReference type="Pfam" id="PF17920">
    <property type="entry name" value="TetR_C_16"/>
    <property type="match status" value="1"/>
</dbReference>
<dbReference type="KEGG" id="tfa:BW733_07360"/>
<keyword evidence="1 2" id="KW-0238">DNA-binding</keyword>
<dbReference type="InterPro" id="IPR050109">
    <property type="entry name" value="HTH-type_TetR-like_transc_reg"/>
</dbReference>
<dbReference type="OrthoDB" id="3210235at2"/>
<name>A0A1Q2CX81_9ACTN</name>
<dbReference type="EMBL" id="CP019607">
    <property type="protein sequence ID" value="AQP50677.1"/>
    <property type="molecule type" value="Genomic_DNA"/>
</dbReference>
<dbReference type="InterPro" id="IPR041678">
    <property type="entry name" value="TetR_C_16"/>
</dbReference>
<protein>
    <recommendedName>
        <fullName evidence="3">HTH tetR-type domain-containing protein</fullName>
    </recommendedName>
</protein>
<feature type="DNA-binding region" description="H-T-H motif" evidence="2">
    <location>
        <begin position="35"/>
        <end position="54"/>
    </location>
</feature>
<dbReference type="SUPFAM" id="SSF46689">
    <property type="entry name" value="Homeodomain-like"/>
    <property type="match status" value="1"/>
</dbReference>
<dbReference type="InterPro" id="IPR009057">
    <property type="entry name" value="Homeodomain-like_sf"/>
</dbReference>
<evidence type="ECO:0000259" key="3">
    <source>
        <dbReference type="PROSITE" id="PS50977"/>
    </source>
</evidence>
<evidence type="ECO:0000256" key="2">
    <source>
        <dbReference type="PROSITE-ProRule" id="PRU00335"/>
    </source>
</evidence>
<gene>
    <name evidence="4" type="ORF">BW733_07360</name>
</gene>
<sequence length="195" mass="21729">MTGHTGRRPGPTTTREDILDAATETFLDGQLEHASMRRIAQRAGVDPALIYRFFASKDALFDEVVRREFGAVIPVDRPVRDGREVITLALDLWESRQRRTLGLGAIRAALNNDQAAALLRELLGRTILRWVTASARDDHHDLRVALIASQIVGLVITRHRLQLPGAKNASRDELIRVLALVLEHYLHGDLGLPGR</sequence>
<evidence type="ECO:0000256" key="1">
    <source>
        <dbReference type="ARBA" id="ARBA00023125"/>
    </source>
</evidence>
<dbReference type="PANTHER" id="PTHR30055">
    <property type="entry name" value="HTH-TYPE TRANSCRIPTIONAL REGULATOR RUTR"/>
    <property type="match status" value="1"/>
</dbReference>
<dbReference type="GO" id="GO:0000976">
    <property type="term" value="F:transcription cis-regulatory region binding"/>
    <property type="evidence" value="ECO:0007669"/>
    <property type="project" value="TreeGrafter"/>
</dbReference>
<organism evidence="4 5">
    <name type="scientific">Tessaracoccus flavescens</name>
    <dbReference type="NCBI Taxonomy" id="399497"/>
    <lineage>
        <taxon>Bacteria</taxon>
        <taxon>Bacillati</taxon>
        <taxon>Actinomycetota</taxon>
        <taxon>Actinomycetes</taxon>
        <taxon>Propionibacteriales</taxon>
        <taxon>Propionibacteriaceae</taxon>
        <taxon>Tessaracoccus</taxon>
    </lineage>
</organism>
<evidence type="ECO:0000313" key="4">
    <source>
        <dbReference type="EMBL" id="AQP50677.1"/>
    </source>
</evidence>
<dbReference type="STRING" id="399497.BW733_07360"/>
<dbReference type="AlphaFoldDB" id="A0A1Q2CX81"/>
<dbReference type="InterPro" id="IPR036271">
    <property type="entry name" value="Tet_transcr_reg_TetR-rel_C_sf"/>
</dbReference>
<evidence type="ECO:0000313" key="5">
    <source>
        <dbReference type="Proteomes" id="UP000188235"/>
    </source>
</evidence>
<dbReference type="Pfam" id="PF00440">
    <property type="entry name" value="TetR_N"/>
    <property type="match status" value="1"/>
</dbReference>
<dbReference type="GO" id="GO:0003700">
    <property type="term" value="F:DNA-binding transcription factor activity"/>
    <property type="evidence" value="ECO:0007669"/>
    <property type="project" value="TreeGrafter"/>
</dbReference>
<dbReference type="RefSeq" id="WP_077349249.1">
    <property type="nucleotide sequence ID" value="NZ_CP019607.1"/>
</dbReference>
<dbReference type="PANTHER" id="PTHR30055:SF235">
    <property type="entry name" value="TRANSCRIPTIONAL REGULATORY PROTEIN"/>
    <property type="match status" value="1"/>
</dbReference>
<accession>A0A1Q2CX81</accession>
<dbReference type="Gene3D" id="1.10.357.10">
    <property type="entry name" value="Tetracycline Repressor, domain 2"/>
    <property type="match status" value="1"/>
</dbReference>
<dbReference type="PROSITE" id="PS50977">
    <property type="entry name" value="HTH_TETR_2"/>
    <property type="match status" value="1"/>
</dbReference>
<feature type="domain" description="HTH tetR-type" evidence="3">
    <location>
        <begin position="12"/>
        <end position="72"/>
    </location>
</feature>
<dbReference type="SUPFAM" id="SSF48498">
    <property type="entry name" value="Tetracyclin repressor-like, C-terminal domain"/>
    <property type="match status" value="1"/>
</dbReference>